<evidence type="ECO:0000313" key="3">
    <source>
        <dbReference type="RefSeq" id="XP_022951692.1"/>
    </source>
</evidence>
<feature type="compositionally biased region" description="Polar residues" evidence="1">
    <location>
        <begin position="199"/>
        <end position="215"/>
    </location>
</feature>
<sequence>MVLKDEWLSAAMADDSVVVELLVRLKQSQASSSVKSPVPAAIPAKWGLRQRRSRILSSFRYDVFAHKNKESSSTRCSPTTPLSWSGDTSPSATADGFEESSHPSGFSHYSRSKGCGSNEFSWRIAMAKRLKRKKALADLRVEEALLLNERVHLRKELEGLHATFKEHTTNNQNLKKMKLNLNFDSLSNTGRDPTPETLPITSSPIQTVPGNSTQSDSDRTREINPMESGGFFLPDLNMIPADDCL</sequence>
<organism evidence="2 3">
    <name type="scientific">Cucurbita moschata</name>
    <name type="common">Winter crookneck squash</name>
    <name type="synonym">Cucurbita pepo var. moschata</name>
    <dbReference type="NCBI Taxonomy" id="3662"/>
    <lineage>
        <taxon>Eukaryota</taxon>
        <taxon>Viridiplantae</taxon>
        <taxon>Streptophyta</taxon>
        <taxon>Embryophyta</taxon>
        <taxon>Tracheophyta</taxon>
        <taxon>Spermatophyta</taxon>
        <taxon>Magnoliopsida</taxon>
        <taxon>eudicotyledons</taxon>
        <taxon>Gunneridae</taxon>
        <taxon>Pentapetalae</taxon>
        <taxon>rosids</taxon>
        <taxon>fabids</taxon>
        <taxon>Cucurbitales</taxon>
        <taxon>Cucurbitaceae</taxon>
        <taxon>Cucurbiteae</taxon>
        <taxon>Cucurbita</taxon>
    </lineage>
</organism>
<evidence type="ECO:0000313" key="2">
    <source>
        <dbReference type="Proteomes" id="UP000504609"/>
    </source>
</evidence>
<dbReference type="PANTHER" id="PTHR35099">
    <property type="entry name" value="OS02G0182700 PROTEIN"/>
    <property type="match status" value="1"/>
</dbReference>
<name>A0A6J1GID6_CUCMO</name>
<proteinExistence type="predicted"/>
<gene>
    <name evidence="3" type="primary">LOC111454441</name>
</gene>
<protein>
    <submittedName>
        <fullName evidence="3">Uncharacterized protein LOC111454441</fullName>
    </submittedName>
</protein>
<evidence type="ECO:0000256" key="1">
    <source>
        <dbReference type="SAM" id="MobiDB-lite"/>
    </source>
</evidence>
<feature type="region of interest" description="Disordered" evidence="1">
    <location>
        <begin position="70"/>
        <end position="115"/>
    </location>
</feature>
<dbReference type="PANTHER" id="PTHR35099:SF2">
    <property type="entry name" value="OS02G0182700 PROTEIN"/>
    <property type="match status" value="1"/>
</dbReference>
<feature type="region of interest" description="Disordered" evidence="1">
    <location>
        <begin position="187"/>
        <end position="221"/>
    </location>
</feature>
<dbReference type="Proteomes" id="UP000504609">
    <property type="component" value="Unplaced"/>
</dbReference>
<feature type="compositionally biased region" description="Polar residues" evidence="1">
    <location>
        <begin position="73"/>
        <end position="92"/>
    </location>
</feature>
<reference evidence="3" key="1">
    <citation type="submission" date="2025-08" db="UniProtKB">
        <authorList>
            <consortium name="RefSeq"/>
        </authorList>
    </citation>
    <scope>IDENTIFICATION</scope>
    <source>
        <tissue evidence="3">Young leaves</tissue>
    </source>
</reference>
<dbReference type="KEGG" id="cmos:111454441"/>
<dbReference type="RefSeq" id="XP_022951692.1">
    <property type="nucleotide sequence ID" value="XM_023095924.1"/>
</dbReference>
<accession>A0A6J1GID6</accession>
<dbReference type="AlphaFoldDB" id="A0A6J1GID6"/>
<dbReference type="GeneID" id="111454441"/>
<keyword evidence="2" id="KW-1185">Reference proteome</keyword>